<evidence type="ECO:0000313" key="6">
    <source>
        <dbReference type="EMBL" id="PIT92503.1"/>
    </source>
</evidence>
<dbReference type="FunFam" id="1.10.10.2830:FF:000001">
    <property type="entry name" value="Chromosome partitioning protein ParB"/>
    <property type="match status" value="1"/>
</dbReference>
<comment type="caution">
    <text evidence="6">The sequence shown here is derived from an EMBL/GenBank/DDBJ whole genome shotgun (WGS) entry which is preliminary data.</text>
</comment>
<dbReference type="Pfam" id="PF17762">
    <property type="entry name" value="HTH_ParB"/>
    <property type="match status" value="1"/>
</dbReference>
<dbReference type="InterPro" id="IPR003115">
    <property type="entry name" value="ParB_N"/>
</dbReference>
<dbReference type="GO" id="GO:0045881">
    <property type="term" value="P:positive regulation of sporulation resulting in formation of a cellular spore"/>
    <property type="evidence" value="ECO:0007669"/>
    <property type="project" value="TreeGrafter"/>
</dbReference>
<dbReference type="SMART" id="SM00470">
    <property type="entry name" value="ParB"/>
    <property type="match status" value="1"/>
</dbReference>
<dbReference type="GO" id="GO:0005694">
    <property type="term" value="C:chromosome"/>
    <property type="evidence" value="ECO:0007669"/>
    <property type="project" value="TreeGrafter"/>
</dbReference>
<dbReference type="Pfam" id="PF23552">
    <property type="entry name" value="ParB_C"/>
    <property type="match status" value="1"/>
</dbReference>
<sequence>MEHVPIQSPVFLIEVNKIKPNPQQPRTHFDEEQLRDLANSIREYGLLQPLVVTKIETDTETGTAVEYQLIAGHRRWLASQMLGLERVPAIIRQVQHDRERLELAIIENVQRANLNPIETARAYAKLQDEFGLTQREIASRIGKSREVVANSLRLLNLPKQIQEALSQGKLSESQARLLLTIDDLQQQQHLFEDILLNNLSVRDIKARLKQGLKPKSDSSELVRPPVDPEVLSLKQTLEEFLGAKVHLEQSGATGKLTISFYSPEELKGVIGKMLQSYSDSYGQYSAPQTESDTLATTSPSLNDESSDDGVTDYIPPAPIQ</sequence>
<dbReference type="GO" id="GO:0003677">
    <property type="term" value="F:DNA binding"/>
    <property type="evidence" value="ECO:0007669"/>
    <property type="project" value="UniProtKB-KW"/>
</dbReference>
<feature type="region of interest" description="Disordered" evidence="4">
    <location>
        <begin position="281"/>
        <end position="320"/>
    </location>
</feature>
<dbReference type="AlphaFoldDB" id="A0A2M6WI98"/>
<evidence type="ECO:0000256" key="2">
    <source>
        <dbReference type="ARBA" id="ARBA00022829"/>
    </source>
</evidence>
<dbReference type="InterPro" id="IPR057240">
    <property type="entry name" value="ParB_dimer_C"/>
</dbReference>
<protein>
    <recommendedName>
        <fullName evidence="5">ParB-like N-terminal domain-containing protein</fullName>
    </recommendedName>
</protein>
<dbReference type="InterPro" id="IPR050336">
    <property type="entry name" value="Chromosome_partition/occlusion"/>
</dbReference>
<evidence type="ECO:0000256" key="3">
    <source>
        <dbReference type="ARBA" id="ARBA00023125"/>
    </source>
</evidence>
<dbReference type="EMBL" id="PFBA01000018">
    <property type="protein sequence ID" value="PIT92503.1"/>
    <property type="molecule type" value="Genomic_DNA"/>
</dbReference>
<dbReference type="Pfam" id="PF02195">
    <property type="entry name" value="ParB_N"/>
    <property type="match status" value="1"/>
</dbReference>
<dbReference type="PANTHER" id="PTHR33375">
    <property type="entry name" value="CHROMOSOME-PARTITIONING PROTEIN PARB-RELATED"/>
    <property type="match status" value="1"/>
</dbReference>
<dbReference type="InterPro" id="IPR004437">
    <property type="entry name" value="ParB/RepB/Spo0J"/>
</dbReference>
<gene>
    <name evidence="6" type="ORF">COU08_02060</name>
</gene>
<dbReference type="InterPro" id="IPR041468">
    <property type="entry name" value="HTH_ParB/Spo0J"/>
</dbReference>
<dbReference type="FunFam" id="3.90.1530.30:FF:000001">
    <property type="entry name" value="Chromosome partitioning protein ParB"/>
    <property type="match status" value="1"/>
</dbReference>
<dbReference type="PANTHER" id="PTHR33375:SF1">
    <property type="entry name" value="CHROMOSOME-PARTITIONING PROTEIN PARB-RELATED"/>
    <property type="match status" value="1"/>
</dbReference>
<dbReference type="InterPro" id="IPR036086">
    <property type="entry name" value="ParB/Sulfiredoxin_sf"/>
</dbReference>
<organism evidence="6 7">
    <name type="scientific">Candidatus Harrisonbacteria bacterium CG10_big_fil_rev_8_21_14_0_10_42_17</name>
    <dbReference type="NCBI Taxonomy" id="1974584"/>
    <lineage>
        <taxon>Bacteria</taxon>
        <taxon>Candidatus Harrisoniibacteriota</taxon>
    </lineage>
</organism>
<feature type="compositionally biased region" description="Polar residues" evidence="4">
    <location>
        <begin position="281"/>
        <end position="303"/>
    </location>
</feature>
<dbReference type="Gene3D" id="1.10.10.2830">
    <property type="match status" value="1"/>
</dbReference>
<reference evidence="7" key="1">
    <citation type="submission" date="2017-09" db="EMBL/GenBank/DDBJ databases">
        <title>Depth-based differentiation of microbial function through sediment-hosted aquifers and enrichment of novel symbionts in the deep terrestrial subsurface.</title>
        <authorList>
            <person name="Probst A.J."/>
            <person name="Ladd B."/>
            <person name="Jarett J.K."/>
            <person name="Geller-Mcgrath D.E."/>
            <person name="Sieber C.M.K."/>
            <person name="Emerson J.B."/>
            <person name="Anantharaman K."/>
            <person name="Thomas B.C."/>
            <person name="Malmstrom R."/>
            <person name="Stieglmeier M."/>
            <person name="Klingl A."/>
            <person name="Woyke T."/>
            <person name="Ryan C.M."/>
            <person name="Banfield J.F."/>
        </authorList>
    </citation>
    <scope>NUCLEOTIDE SEQUENCE [LARGE SCALE GENOMIC DNA]</scope>
</reference>
<feature type="domain" description="ParB-like N-terminal" evidence="5">
    <location>
        <begin position="11"/>
        <end position="109"/>
    </location>
</feature>
<accession>A0A2M6WI98</accession>
<evidence type="ECO:0000259" key="5">
    <source>
        <dbReference type="SMART" id="SM00470"/>
    </source>
</evidence>
<dbReference type="GO" id="GO:0007059">
    <property type="term" value="P:chromosome segregation"/>
    <property type="evidence" value="ECO:0007669"/>
    <property type="project" value="UniProtKB-KW"/>
</dbReference>
<evidence type="ECO:0000256" key="1">
    <source>
        <dbReference type="ARBA" id="ARBA00006295"/>
    </source>
</evidence>
<evidence type="ECO:0000256" key="4">
    <source>
        <dbReference type="SAM" id="MobiDB-lite"/>
    </source>
</evidence>
<comment type="similarity">
    <text evidence="1">Belongs to the ParB family.</text>
</comment>
<dbReference type="SUPFAM" id="SSF110849">
    <property type="entry name" value="ParB/Sulfiredoxin"/>
    <property type="match status" value="1"/>
</dbReference>
<name>A0A2M6WI98_9BACT</name>
<dbReference type="Gene3D" id="3.90.1530.30">
    <property type="match status" value="1"/>
</dbReference>
<dbReference type="Proteomes" id="UP000228635">
    <property type="component" value="Unassembled WGS sequence"/>
</dbReference>
<dbReference type="CDD" id="cd16393">
    <property type="entry name" value="SPO0J_N"/>
    <property type="match status" value="1"/>
</dbReference>
<dbReference type="NCBIfam" id="TIGR00180">
    <property type="entry name" value="parB_part"/>
    <property type="match status" value="1"/>
</dbReference>
<keyword evidence="3" id="KW-0238">DNA-binding</keyword>
<keyword evidence="2" id="KW-0159">Chromosome partition</keyword>
<proteinExistence type="inferred from homology"/>
<evidence type="ECO:0000313" key="7">
    <source>
        <dbReference type="Proteomes" id="UP000228635"/>
    </source>
</evidence>